<evidence type="ECO:0000313" key="4">
    <source>
        <dbReference type="Proteomes" id="UP000544052"/>
    </source>
</evidence>
<proteinExistence type="predicted"/>
<comment type="caution">
    <text evidence="2">The sequence shown here is derived from an EMBL/GenBank/DDBJ whole genome shotgun (WGS) entry which is preliminary data.</text>
</comment>
<reference evidence="3 4" key="1">
    <citation type="submission" date="2020-07" db="EMBL/GenBank/DDBJ databases">
        <title>Description of Limosilactobacillus balticus sp. nov., Limosilactobacillus agrestis sp. nov., Limosilactobacillus albertensis sp. nov., Limosilactobacillus rudii sp. nov., Limosilactobacillus fastidiosus sp. nov., five novel Limosilactobacillus species isolated from the vertebrate gastrointestinal tract, and proposal of 6 subspecies of Limosilactobacillus reuteri adapted to the gastrointestinal tract of specific vertebrate hosts.</title>
        <authorList>
            <person name="Li F."/>
            <person name="Cheng C."/>
            <person name="Zheng J."/>
            <person name="Quevedo R.M."/>
            <person name="Li J."/>
            <person name="Roos S."/>
            <person name="Gaenzle M.G."/>
            <person name="Walter J."/>
        </authorList>
    </citation>
    <scope>NUCLEOTIDE SEQUENCE [LARGE SCALE GENOMIC DNA]</scope>
    <source>
        <strain evidence="2 3">WF-MA3-C</strain>
        <strain evidence="1 4">WF-MO7-1</strain>
    </source>
</reference>
<evidence type="ECO:0000313" key="1">
    <source>
        <dbReference type="EMBL" id="MBB1063165.1"/>
    </source>
</evidence>
<sequence length="66" mass="7987">MQEMQLPNRKQRKQTTLRLPPNLYKQIEVEAKRQGISINAFTVSLFNHYVSQYQWFHDDSQKIQHV</sequence>
<dbReference type="InterPro" id="IPR013321">
    <property type="entry name" value="Arc_rbn_hlx_hlx"/>
</dbReference>
<dbReference type="Gene3D" id="1.10.1220.10">
    <property type="entry name" value="Met repressor-like"/>
    <property type="match status" value="1"/>
</dbReference>
<gene>
    <name evidence="2" type="ORF">H5R63_01130</name>
    <name evidence="1" type="ORF">H5R64_05230</name>
</gene>
<dbReference type="EMBL" id="JACIUY010000042">
    <property type="protein sequence ID" value="MBB1085419.1"/>
    <property type="molecule type" value="Genomic_DNA"/>
</dbReference>
<evidence type="ECO:0000313" key="3">
    <source>
        <dbReference type="Proteomes" id="UP000518255"/>
    </source>
</evidence>
<dbReference type="AlphaFoldDB" id="A0A7W3TY33"/>
<protein>
    <submittedName>
        <fullName evidence="2">Toxin-antitoxin system HicB family antitoxin</fullName>
    </submittedName>
</protein>
<dbReference type="GO" id="GO:0006355">
    <property type="term" value="P:regulation of DNA-templated transcription"/>
    <property type="evidence" value="ECO:0007669"/>
    <property type="project" value="InterPro"/>
</dbReference>
<dbReference type="Proteomes" id="UP000518255">
    <property type="component" value="Unassembled WGS sequence"/>
</dbReference>
<name>A0A7W3TY33_9LACO</name>
<dbReference type="InterPro" id="IPR010985">
    <property type="entry name" value="Ribbon_hlx_hlx"/>
</dbReference>
<evidence type="ECO:0000313" key="2">
    <source>
        <dbReference type="EMBL" id="MBB1085419.1"/>
    </source>
</evidence>
<accession>A0A7W3TY33</accession>
<dbReference type="RefSeq" id="WP_182580247.1">
    <property type="nucleotide sequence ID" value="NZ_JACIUY010000042.1"/>
</dbReference>
<dbReference type="Pfam" id="PF05534">
    <property type="entry name" value="HicB"/>
    <property type="match status" value="1"/>
</dbReference>
<dbReference type="InterPro" id="IPR008651">
    <property type="entry name" value="Uncharacterised_HicB"/>
</dbReference>
<dbReference type="EMBL" id="JACIUZ010000036">
    <property type="protein sequence ID" value="MBB1063165.1"/>
    <property type="molecule type" value="Genomic_DNA"/>
</dbReference>
<keyword evidence="4" id="KW-1185">Reference proteome</keyword>
<dbReference type="Proteomes" id="UP000544052">
    <property type="component" value="Unassembled WGS sequence"/>
</dbReference>
<dbReference type="SUPFAM" id="SSF47598">
    <property type="entry name" value="Ribbon-helix-helix"/>
    <property type="match status" value="1"/>
</dbReference>
<organism evidence="2 3">
    <name type="scientific">Limosilactobacillus fastidiosus</name>
    <dbReference type="NCBI Taxonomy" id="2759855"/>
    <lineage>
        <taxon>Bacteria</taxon>
        <taxon>Bacillati</taxon>
        <taxon>Bacillota</taxon>
        <taxon>Bacilli</taxon>
        <taxon>Lactobacillales</taxon>
        <taxon>Lactobacillaceae</taxon>
        <taxon>Limosilactobacillus</taxon>
    </lineage>
</organism>